<gene>
    <name evidence="1" type="ORF">HMPREF9123_0402</name>
</gene>
<accession>F2B9F6</accession>
<protein>
    <submittedName>
        <fullName evidence="1">Neocarzinostatin</fullName>
    </submittedName>
</protein>
<proteinExistence type="predicted"/>
<dbReference type="HOGENOM" id="CLU_2899480_0_0_4"/>
<comment type="caution">
    <text evidence="1">The sequence shown here is derived from an EMBL/GenBank/DDBJ whole genome shotgun (WGS) entry which is preliminary data.</text>
</comment>
<dbReference type="AlphaFoldDB" id="F2B9F6"/>
<evidence type="ECO:0000313" key="2">
    <source>
        <dbReference type="Proteomes" id="UP000004105"/>
    </source>
</evidence>
<evidence type="ECO:0000313" key="1">
    <source>
        <dbReference type="EMBL" id="EGF11960.1"/>
    </source>
</evidence>
<dbReference type="Proteomes" id="UP000004105">
    <property type="component" value="Unassembled WGS sequence"/>
</dbReference>
<reference evidence="1 2" key="1">
    <citation type="submission" date="2011-02" db="EMBL/GenBank/DDBJ databases">
        <authorList>
            <person name="Muzny D."/>
            <person name="Qin X."/>
            <person name="Deng J."/>
            <person name="Jiang H."/>
            <person name="Liu Y."/>
            <person name="Qu J."/>
            <person name="Song X.-Z."/>
            <person name="Zhang L."/>
            <person name="Thornton R."/>
            <person name="Coyle M."/>
            <person name="Francisco L."/>
            <person name="Jackson L."/>
            <person name="Javaid M."/>
            <person name="Korchina V."/>
            <person name="Kovar C."/>
            <person name="Mata R."/>
            <person name="Mathew T."/>
            <person name="Ngo R."/>
            <person name="Nguyen L."/>
            <person name="Nguyen N."/>
            <person name="Okwuonu G."/>
            <person name="Ongeri F."/>
            <person name="Pham C."/>
            <person name="Simmons D."/>
            <person name="Wilczek-Boney K."/>
            <person name="Hale W."/>
            <person name="Jakkamsetti A."/>
            <person name="Pham P."/>
            <person name="Ruth R."/>
            <person name="San Lucas F."/>
            <person name="Warren J."/>
            <person name="Zhang J."/>
            <person name="Zhao Z."/>
            <person name="Zhou C."/>
            <person name="Zhu D."/>
            <person name="Lee S."/>
            <person name="Bess C."/>
            <person name="Blankenburg K."/>
            <person name="Forbes L."/>
            <person name="Fu Q."/>
            <person name="Gubbala S."/>
            <person name="Hirani K."/>
            <person name="Jayaseelan J.C."/>
            <person name="Lara F."/>
            <person name="Munidasa M."/>
            <person name="Palculict T."/>
            <person name="Patil S."/>
            <person name="Pu L.-L."/>
            <person name="Saada N."/>
            <person name="Tang L."/>
            <person name="Weissenberger G."/>
            <person name="Zhu Y."/>
            <person name="Hemphill L."/>
            <person name="Shang Y."/>
            <person name="Youmans B."/>
            <person name="Ayvaz T."/>
            <person name="Ross M."/>
            <person name="Santibanez J."/>
            <person name="Aqrawi P."/>
            <person name="Gross S."/>
            <person name="Joshi V."/>
            <person name="Fowler G."/>
            <person name="Nazareth L."/>
            <person name="Reid J."/>
            <person name="Worley K."/>
            <person name="Petrosino J."/>
            <person name="Highlander S."/>
            <person name="Gibbs R."/>
        </authorList>
    </citation>
    <scope>NUCLEOTIDE SEQUENCE [LARGE SCALE GENOMIC DNA]</scope>
    <source>
        <strain evidence="1 2">ATCC BAA-1200</strain>
    </source>
</reference>
<keyword evidence="2" id="KW-1185">Reference proteome</keyword>
<dbReference type="EMBL" id="AFAY01000006">
    <property type="protein sequence ID" value="EGF11960.1"/>
    <property type="molecule type" value="Genomic_DNA"/>
</dbReference>
<sequence>MIRIIRGRLKTCFTGFQTASAVKLQVGFSNPTFSAGFPCRAGCRIQVSDIYGLCFQTASEAD</sequence>
<name>F2B9F6_9NEIS</name>
<organism evidence="1 2">
    <name type="scientific">Neisseria bacilliformis ATCC BAA-1200</name>
    <dbReference type="NCBI Taxonomy" id="888742"/>
    <lineage>
        <taxon>Bacteria</taxon>
        <taxon>Pseudomonadati</taxon>
        <taxon>Pseudomonadota</taxon>
        <taxon>Betaproteobacteria</taxon>
        <taxon>Neisseriales</taxon>
        <taxon>Neisseriaceae</taxon>
        <taxon>Neisseria</taxon>
    </lineage>
</organism>